<dbReference type="OrthoDB" id="3683952at2759"/>
<name>A0A9P4T5D1_CURKU</name>
<feature type="compositionally biased region" description="Basic and acidic residues" evidence="1">
    <location>
        <begin position="612"/>
        <end position="624"/>
    </location>
</feature>
<sequence>MARRHDTRAHRKGKHADPLERLRQLALDQDLLHVLDSLPQPDLSHFQPSQDSDHDAIKLFLGHRPKSDGLLAQSWARVVANKPDLVPPVMFYDKENGRAQTFPRSATSILRKATYLEPPFCFLQHDPIDKATDVRGMLCALILYEALVTGADTCALQWDKFEDSFCKALQHISTRHAYRQWRDSPELATDNAKDSPTISDPSLTGGTVRPGCHHLIIRPNTSLARLRGNLSERNIQIIATLPPIPMTLSPHNLGDSYFPFRMRIGSHELDADQSVAIYAYFKHDGAKTNIQYLSHDDTGKAIVWTVDKLLKAALLEPFDYLNKLKKSSYGNGPASSARAAKIRSLVSYYFFLAENEGLIGDPLVAADESCAKRLCSAARELQDAKLEEYYDGSGKDDDTKGNVADVAILKHTEQTPEAGATFSQGNGDEGEISRVVRLVVQSDGLEGTIKNGHQDDQEEDIDAMPHRELSSSDELPMEGAVAENVQASQIEKSVTPEIARGATHSRPTIPNNQLNEENVSEEDMIELEANDRLLASEDETGVGSAAFDYEDHIPPENSSPVLSHASRRLSDTPLPDGGGNDAESEAALTDSHQANILVAQVIKNRPSTPEASVERETKDEKTAADAKAAPIDETIIDLCSDDGVPTHSPAFHEATRRTPVASRTTIDLTQVSSEPRGTKRRLNRAIYLPDSDDDVIEETDGSAYRQARWGRRN</sequence>
<feature type="region of interest" description="Disordered" evidence="1">
    <location>
        <begin position="499"/>
        <end position="519"/>
    </location>
</feature>
<evidence type="ECO:0000313" key="2">
    <source>
        <dbReference type="EMBL" id="KAF2994571.1"/>
    </source>
</evidence>
<evidence type="ECO:0000313" key="3">
    <source>
        <dbReference type="Proteomes" id="UP000801428"/>
    </source>
</evidence>
<proteinExistence type="predicted"/>
<feature type="region of interest" description="Disordered" evidence="1">
    <location>
        <begin position="691"/>
        <end position="713"/>
    </location>
</feature>
<feature type="compositionally biased region" description="Polar residues" evidence="1">
    <location>
        <begin position="505"/>
        <end position="517"/>
    </location>
</feature>
<dbReference type="Proteomes" id="UP000801428">
    <property type="component" value="Unassembled WGS sequence"/>
</dbReference>
<feature type="region of interest" description="Disordered" evidence="1">
    <location>
        <begin position="547"/>
        <end position="584"/>
    </location>
</feature>
<evidence type="ECO:0000256" key="1">
    <source>
        <dbReference type="SAM" id="MobiDB-lite"/>
    </source>
</evidence>
<reference evidence="2" key="1">
    <citation type="submission" date="2019-04" db="EMBL/GenBank/DDBJ databases">
        <title>Sequencing of skin fungus with MAO and IRED activity.</title>
        <authorList>
            <person name="Marsaioli A.J."/>
            <person name="Bonatto J.M.C."/>
            <person name="Reis Junior O."/>
        </authorList>
    </citation>
    <scope>NUCLEOTIDE SEQUENCE</scope>
    <source>
        <strain evidence="2">30M1</strain>
    </source>
</reference>
<organism evidence="2 3">
    <name type="scientific">Curvularia kusanoi</name>
    <name type="common">Cochliobolus kusanoi</name>
    <dbReference type="NCBI Taxonomy" id="90978"/>
    <lineage>
        <taxon>Eukaryota</taxon>
        <taxon>Fungi</taxon>
        <taxon>Dikarya</taxon>
        <taxon>Ascomycota</taxon>
        <taxon>Pezizomycotina</taxon>
        <taxon>Dothideomycetes</taxon>
        <taxon>Pleosporomycetidae</taxon>
        <taxon>Pleosporales</taxon>
        <taxon>Pleosporineae</taxon>
        <taxon>Pleosporaceae</taxon>
        <taxon>Curvularia</taxon>
    </lineage>
</organism>
<comment type="caution">
    <text evidence="2">The sequence shown here is derived from an EMBL/GenBank/DDBJ whole genome shotgun (WGS) entry which is preliminary data.</text>
</comment>
<feature type="compositionally biased region" description="Acidic residues" evidence="1">
    <location>
        <begin position="691"/>
        <end position="700"/>
    </location>
</feature>
<keyword evidence="3" id="KW-1185">Reference proteome</keyword>
<feature type="region of interest" description="Disordered" evidence="1">
    <location>
        <begin position="601"/>
        <end position="627"/>
    </location>
</feature>
<accession>A0A9P4T5D1</accession>
<protein>
    <submittedName>
        <fullName evidence="2">Uncharacterized protein</fullName>
    </submittedName>
</protein>
<dbReference type="AlphaFoldDB" id="A0A9P4T5D1"/>
<dbReference type="EMBL" id="SWKU01000039">
    <property type="protein sequence ID" value="KAF2994571.1"/>
    <property type="molecule type" value="Genomic_DNA"/>
</dbReference>
<gene>
    <name evidence="2" type="ORF">E8E13_000852</name>
</gene>